<dbReference type="InterPro" id="IPR001841">
    <property type="entry name" value="Znf_RING"/>
</dbReference>
<evidence type="ECO:0000256" key="1">
    <source>
        <dbReference type="PROSITE-ProRule" id="PRU00175"/>
    </source>
</evidence>
<keyword evidence="1" id="KW-0479">Metal-binding</keyword>
<dbReference type="GO" id="GO:0008270">
    <property type="term" value="F:zinc ion binding"/>
    <property type="evidence" value="ECO:0007669"/>
    <property type="project" value="UniProtKB-KW"/>
</dbReference>
<dbReference type="AlphaFoldDB" id="A0A9P4N6E5"/>
<organism evidence="5 6">
    <name type="scientific">Lojkania enalia</name>
    <dbReference type="NCBI Taxonomy" id="147567"/>
    <lineage>
        <taxon>Eukaryota</taxon>
        <taxon>Fungi</taxon>
        <taxon>Dikarya</taxon>
        <taxon>Ascomycota</taxon>
        <taxon>Pezizomycotina</taxon>
        <taxon>Dothideomycetes</taxon>
        <taxon>Pleosporomycetidae</taxon>
        <taxon>Pleosporales</taxon>
        <taxon>Pleosporales incertae sedis</taxon>
        <taxon>Lojkania</taxon>
    </lineage>
</organism>
<dbReference type="PANTHER" id="PTHR22765:SF416">
    <property type="entry name" value="E3 UBIQUITIN-PROTEIN LIGASE GODZILLA"/>
    <property type="match status" value="1"/>
</dbReference>
<dbReference type="Pfam" id="PF13639">
    <property type="entry name" value="zf-RING_2"/>
    <property type="match status" value="1"/>
</dbReference>
<evidence type="ECO:0000313" key="5">
    <source>
        <dbReference type="EMBL" id="KAF2268287.1"/>
    </source>
</evidence>
<protein>
    <recommendedName>
        <fullName evidence="4">RING-type domain-containing protein</fullName>
    </recommendedName>
</protein>
<evidence type="ECO:0000256" key="3">
    <source>
        <dbReference type="SAM" id="Phobius"/>
    </source>
</evidence>
<feature type="region of interest" description="Disordered" evidence="2">
    <location>
        <begin position="492"/>
        <end position="513"/>
    </location>
</feature>
<dbReference type="SUPFAM" id="SSF57850">
    <property type="entry name" value="RING/U-box"/>
    <property type="match status" value="1"/>
</dbReference>
<dbReference type="GO" id="GO:0061630">
    <property type="term" value="F:ubiquitin protein ligase activity"/>
    <property type="evidence" value="ECO:0007669"/>
    <property type="project" value="TreeGrafter"/>
</dbReference>
<keyword evidence="3" id="KW-1133">Transmembrane helix</keyword>
<feature type="compositionally biased region" description="Low complexity" evidence="2">
    <location>
        <begin position="300"/>
        <end position="311"/>
    </location>
</feature>
<keyword evidence="3" id="KW-0812">Transmembrane</keyword>
<keyword evidence="6" id="KW-1185">Reference proteome</keyword>
<keyword evidence="3" id="KW-0472">Membrane</keyword>
<dbReference type="PROSITE" id="PS50089">
    <property type="entry name" value="ZF_RING_2"/>
    <property type="match status" value="1"/>
</dbReference>
<dbReference type="SMART" id="SM00184">
    <property type="entry name" value="RING"/>
    <property type="match status" value="1"/>
</dbReference>
<dbReference type="InterPro" id="IPR013083">
    <property type="entry name" value="Znf_RING/FYVE/PHD"/>
</dbReference>
<feature type="domain" description="RING-type" evidence="4">
    <location>
        <begin position="333"/>
        <end position="376"/>
    </location>
</feature>
<reference evidence="6" key="1">
    <citation type="journal article" date="2020" name="Stud. Mycol.">
        <title>101 Dothideomycetes genomes: A test case for predicting lifestyles and emergence of pathogens.</title>
        <authorList>
            <person name="Haridas S."/>
            <person name="Albert R."/>
            <person name="Binder M."/>
            <person name="Bloem J."/>
            <person name="LaButti K."/>
            <person name="Salamov A."/>
            <person name="Andreopoulos B."/>
            <person name="Baker S."/>
            <person name="Barry K."/>
            <person name="Bills G."/>
            <person name="Bluhm B."/>
            <person name="Cannon C."/>
            <person name="Castanera R."/>
            <person name="Culley D."/>
            <person name="Daum C."/>
            <person name="Ezra D."/>
            <person name="Gonzalez J."/>
            <person name="Henrissat B."/>
            <person name="Kuo A."/>
            <person name="Liang C."/>
            <person name="Lipzen A."/>
            <person name="Lutzoni F."/>
            <person name="Magnuson J."/>
            <person name="Mondo S."/>
            <person name="Nolan M."/>
            <person name="Ohm R."/>
            <person name="Pangilinan J."/>
            <person name="Park H.-J."/>
            <person name="Ramirez L."/>
            <person name="Alfaro M."/>
            <person name="Sun H."/>
            <person name="Tritt A."/>
            <person name="Yoshinaga Y."/>
            <person name="Zwiers L.-H."/>
            <person name="Turgeon B."/>
            <person name="Goodwin S."/>
            <person name="Spatafora J."/>
            <person name="Crous P."/>
            <person name="Grigoriev I."/>
        </authorList>
    </citation>
    <scope>NUCLEOTIDE SEQUENCE [LARGE SCALE GENOMIC DNA]</scope>
    <source>
        <strain evidence="6">CBS 304.66</strain>
    </source>
</reference>
<dbReference type="OrthoDB" id="21204at2759"/>
<keyword evidence="1" id="KW-0863">Zinc-finger</keyword>
<name>A0A9P4N6E5_9PLEO</name>
<dbReference type="GO" id="GO:0005737">
    <property type="term" value="C:cytoplasm"/>
    <property type="evidence" value="ECO:0007669"/>
    <property type="project" value="TreeGrafter"/>
</dbReference>
<feature type="region of interest" description="Disordered" evidence="2">
    <location>
        <begin position="452"/>
        <end position="478"/>
    </location>
</feature>
<feature type="region of interest" description="Disordered" evidence="2">
    <location>
        <begin position="292"/>
        <end position="321"/>
    </location>
</feature>
<dbReference type="EMBL" id="ML986587">
    <property type="protein sequence ID" value="KAF2268287.1"/>
    <property type="molecule type" value="Genomic_DNA"/>
</dbReference>
<dbReference type="GO" id="GO:0006511">
    <property type="term" value="P:ubiquitin-dependent protein catabolic process"/>
    <property type="evidence" value="ECO:0007669"/>
    <property type="project" value="TreeGrafter"/>
</dbReference>
<evidence type="ECO:0000259" key="4">
    <source>
        <dbReference type="PROSITE" id="PS50089"/>
    </source>
</evidence>
<dbReference type="Proteomes" id="UP000800093">
    <property type="component" value="Unassembled WGS sequence"/>
</dbReference>
<keyword evidence="1" id="KW-0862">Zinc</keyword>
<dbReference type="InterPro" id="IPR051826">
    <property type="entry name" value="E3_ubiquitin-ligase_domain"/>
</dbReference>
<comment type="caution">
    <text evidence="5">The sequence shown here is derived from an EMBL/GenBank/DDBJ whole genome shotgun (WGS) entry which is preliminary data.</text>
</comment>
<sequence>MTAQSIGIFTIEFPDPYTQPYYDDPSVTLGSNISFQYPITSDIQTLSTKNIGKGGNDPNGILYVPDLQSQACKDSEAEYVAANATRLRNLPVDANYFLIGIFPWYSGPCVLEYFKAARKSPTTAVLVYHPGMSAEMPPPLSDPSWYLGDGGSWKSDNKFPTYAIAPVSGGIIMQQLSEYSGNLTDVPHGEELATLFNPTDYVRLWATVNIEAGNTLPSLWVFLVIVLGILIAIVFFTSFFMHVIQRRRRRDLQQRVINGEVDLEAIGVKRLTVPREYLEKLPLYTYSTGPNITDHEKSKSQSPSQTQGQQPPSAPDAANIPNEGSLAFSQPTCPICLDDFELDVTQVRELPCRHIFHPDCVDTFLLSNSSLCPMCKHSVLPSGYCPAKITNVMVRRERMIRWLRARTEADRDPLATHDSLLAVSNRRFPRIFSSLGTQIGRTNLGRRVFAPSERTQPHSPDIEMAHPTQTQPPTQISSSAAGPEIIPAIPEPPQPAQSSSAVECAEPVPPQNRREWARQRALALLGNRQVPEANEDEETGPRWRRGVRKVFPGFR</sequence>
<evidence type="ECO:0000256" key="2">
    <source>
        <dbReference type="SAM" id="MobiDB-lite"/>
    </source>
</evidence>
<feature type="transmembrane region" description="Helical" evidence="3">
    <location>
        <begin position="219"/>
        <end position="244"/>
    </location>
</feature>
<dbReference type="Gene3D" id="3.30.40.10">
    <property type="entry name" value="Zinc/RING finger domain, C3HC4 (zinc finger)"/>
    <property type="match status" value="1"/>
</dbReference>
<dbReference type="PANTHER" id="PTHR22765">
    <property type="entry name" value="RING FINGER AND PROTEASE ASSOCIATED DOMAIN-CONTAINING"/>
    <property type="match status" value="1"/>
</dbReference>
<dbReference type="CDD" id="cd16454">
    <property type="entry name" value="RING-H2_PA-TM-RING"/>
    <property type="match status" value="1"/>
</dbReference>
<accession>A0A9P4N6E5</accession>
<proteinExistence type="predicted"/>
<gene>
    <name evidence="5" type="ORF">CC78DRAFT_510788</name>
</gene>
<evidence type="ECO:0000313" key="6">
    <source>
        <dbReference type="Proteomes" id="UP000800093"/>
    </source>
</evidence>